<name>A0A2T0WML7_9BACT</name>
<dbReference type="InterPro" id="IPR011051">
    <property type="entry name" value="RmlC_Cupin_sf"/>
</dbReference>
<dbReference type="AlphaFoldDB" id="A0A2T0WML7"/>
<dbReference type="CDD" id="cd20292">
    <property type="entry name" value="cupin_QdtA-like"/>
    <property type="match status" value="1"/>
</dbReference>
<dbReference type="InterPro" id="IPR008894">
    <property type="entry name" value="QdtA_cupin_dom"/>
</dbReference>
<sequence>MNQLSSQPHLVNLVHKSSENGDITFFENDDLKSFYSKRFFWISNVPEGSIRGVHAHRKENQVLVCLKGKVIVSLESVEGKQSEFVLDRESQGLIVPCMHWQEIKFSENCILMVFADREYSEEDYIRDKTTFHEFRSPI</sequence>
<evidence type="ECO:0000313" key="3">
    <source>
        <dbReference type="Proteomes" id="UP000238157"/>
    </source>
</evidence>
<proteinExistence type="predicted"/>
<gene>
    <name evidence="2" type="ORF">CLW00_10522</name>
</gene>
<dbReference type="Gene3D" id="2.60.120.10">
    <property type="entry name" value="Jelly Rolls"/>
    <property type="match status" value="1"/>
</dbReference>
<comment type="caution">
    <text evidence="2">The sequence shown here is derived from an EMBL/GenBank/DDBJ whole genome shotgun (WGS) entry which is preliminary data.</text>
</comment>
<accession>A0A2T0WML7</accession>
<evidence type="ECO:0000259" key="1">
    <source>
        <dbReference type="Pfam" id="PF05523"/>
    </source>
</evidence>
<dbReference type="Pfam" id="PF05523">
    <property type="entry name" value="FdtA"/>
    <property type="match status" value="1"/>
</dbReference>
<reference evidence="2 3" key="1">
    <citation type="submission" date="2018-03" db="EMBL/GenBank/DDBJ databases">
        <title>Genomic Encyclopedia of Archaeal and Bacterial Type Strains, Phase II (KMG-II): from individual species to whole genera.</title>
        <authorList>
            <person name="Goeker M."/>
        </authorList>
    </citation>
    <scope>NUCLEOTIDE SEQUENCE [LARGE SCALE GENOMIC DNA]</scope>
    <source>
        <strain evidence="2 3">DSM 27929</strain>
    </source>
</reference>
<keyword evidence="3" id="KW-1185">Reference proteome</keyword>
<organism evidence="2 3">
    <name type="scientific">Mongoliibacter ruber</name>
    <dbReference type="NCBI Taxonomy" id="1750599"/>
    <lineage>
        <taxon>Bacteria</taxon>
        <taxon>Pseudomonadati</taxon>
        <taxon>Bacteroidota</taxon>
        <taxon>Cytophagia</taxon>
        <taxon>Cytophagales</taxon>
        <taxon>Cyclobacteriaceae</taxon>
        <taxon>Mongoliibacter</taxon>
    </lineage>
</organism>
<protein>
    <submittedName>
        <fullName evidence="2">WxcM-like protein</fullName>
    </submittedName>
</protein>
<dbReference type="SUPFAM" id="SSF51182">
    <property type="entry name" value="RmlC-like cupins"/>
    <property type="match status" value="1"/>
</dbReference>
<dbReference type="Proteomes" id="UP000238157">
    <property type="component" value="Unassembled WGS sequence"/>
</dbReference>
<dbReference type="InterPro" id="IPR014710">
    <property type="entry name" value="RmlC-like_jellyroll"/>
</dbReference>
<dbReference type="EMBL" id="PVTR01000005">
    <property type="protein sequence ID" value="PRY87902.1"/>
    <property type="molecule type" value="Genomic_DNA"/>
</dbReference>
<dbReference type="RefSeq" id="WP_106133403.1">
    <property type="nucleotide sequence ID" value="NZ_PVTR01000005.1"/>
</dbReference>
<dbReference type="OrthoDB" id="9795513at2"/>
<feature type="domain" description="Sugar 3,4-ketoisomerase QdtA cupin" evidence="1">
    <location>
        <begin position="9"/>
        <end position="134"/>
    </location>
</feature>
<evidence type="ECO:0000313" key="2">
    <source>
        <dbReference type="EMBL" id="PRY87902.1"/>
    </source>
</evidence>